<feature type="region of interest" description="Disordered" evidence="1">
    <location>
        <begin position="1"/>
        <end position="23"/>
    </location>
</feature>
<reference evidence="2 3" key="1">
    <citation type="submission" date="2019-10" db="EMBL/GenBank/DDBJ databases">
        <authorList>
            <person name="Palmer J.M."/>
        </authorList>
    </citation>
    <scope>NUCLEOTIDE SEQUENCE [LARGE SCALE GENOMIC DNA]</scope>
    <source>
        <strain evidence="2 3">TWF694</strain>
    </source>
</reference>
<sequence length="493" mass="55958">MAKRKRKVQPVIQQDTSQQDGCPPQVRPKLWQRFYEPLILLRAYGKSQGTHIKEVYSESGHKTIKKKFLDALAYSCDYLPGGDTVTAVAIQDGPNLAYWVASNTNQAVKLKPYLSGTLDLLSKAHNISKDGSDTLKKWLVSLNDSTLDLAGLCRVCYESRDSESLKMVRQRAGENSIHESDSSNGALYARIRHFVGRLGSHMKAAQVLVETGIVCPRLFLDYSIQIENNHPSFVPPGYRNKSSINEIIKRMIEDPQKCEYYQKFLHSQDDLFSLQLQDKIKDEYKNPKFKLRIHAEVILLDLFHRKHFDFLDMVSYIGVSKPSCFLCHRYFQAHPLKVETSGCSNNLYLKWQPPYVPENSSDSVKEQERILISMSKEVRTFVLDNIKPGYRGIAAHPDSTTGFDTMSYTDRTENPNRRLEHRDQLVPEEQSGLADLIYDPETSEEDFEYGGVPLSLPVSNKAIEAESLAKDHIVDISDEHSGDSENGGISLYA</sequence>
<dbReference type="AlphaFoldDB" id="A0AAV9X4T6"/>
<dbReference type="Proteomes" id="UP001365542">
    <property type="component" value="Unassembled WGS sequence"/>
</dbReference>
<dbReference type="PANTHER" id="PTHR42037">
    <property type="match status" value="1"/>
</dbReference>
<dbReference type="PANTHER" id="PTHR42037:SF1">
    <property type="match status" value="1"/>
</dbReference>
<organism evidence="2 3">
    <name type="scientific">Orbilia ellipsospora</name>
    <dbReference type="NCBI Taxonomy" id="2528407"/>
    <lineage>
        <taxon>Eukaryota</taxon>
        <taxon>Fungi</taxon>
        <taxon>Dikarya</taxon>
        <taxon>Ascomycota</taxon>
        <taxon>Pezizomycotina</taxon>
        <taxon>Orbiliomycetes</taxon>
        <taxon>Orbiliales</taxon>
        <taxon>Orbiliaceae</taxon>
        <taxon>Orbilia</taxon>
    </lineage>
</organism>
<evidence type="ECO:0000313" key="3">
    <source>
        <dbReference type="Proteomes" id="UP001365542"/>
    </source>
</evidence>
<name>A0AAV9X4T6_9PEZI</name>
<evidence type="ECO:0000256" key="1">
    <source>
        <dbReference type="SAM" id="MobiDB-lite"/>
    </source>
</evidence>
<evidence type="ECO:0000313" key="2">
    <source>
        <dbReference type="EMBL" id="KAK6535740.1"/>
    </source>
</evidence>
<dbReference type="EMBL" id="JAVHJO010000010">
    <property type="protein sequence ID" value="KAK6535740.1"/>
    <property type="molecule type" value="Genomic_DNA"/>
</dbReference>
<comment type="caution">
    <text evidence="2">The sequence shown here is derived from an EMBL/GenBank/DDBJ whole genome shotgun (WGS) entry which is preliminary data.</text>
</comment>
<dbReference type="InterPro" id="IPR027796">
    <property type="entry name" value="OTT_1508_deam-like"/>
</dbReference>
<protein>
    <submittedName>
        <fullName evidence="2">Uncharacterized protein</fullName>
    </submittedName>
</protein>
<keyword evidence="3" id="KW-1185">Reference proteome</keyword>
<gene>
    <name evidence="2" type="ORF">TWF694_002188</name>
</gene>
<feature type="compositionally biased region" description="Polar residues" evidence="1">
    <location>
        <begin position="11"/>
        <end position="20"/>
    </location>
</feature>
<dbReference type="Pfam" id="PF14441">
    <property type="entry name" value="OTT_1508_deam"/>
    <property type="match status" value="1"/>
</dbReference>
<accession>A0AAV9X4T6</accession>
<proteinExistence type="predicted"/>